<evidence type="ECO:0000256" key="5">
    <source>
        <dbReference type="ARBA" id="ARBA00022801"/>
    </source>
</evidence>
<dbReference type="GO" id="GO:0070009">
    <property type="term" value="F:serine-type aminopeptidase activity"/>
    <property type="evidence" value="ECO:0007669"/>
    <property type="project" value="UniProtKB-UniRule"/>
</dbReference>
<dbReference type="SUPFAM" id="SSF50494">
    <property type="entry name" value="Trypsin-like serine proteases"/>
    <property type="match status" value="1"/>
</dbReference>
<keyword evidence="6 7" id="KW-0720">Serine protease</keyword>
<evidence type="ECO:0000256" key="7">
    <source>
        <dbReference type="RuleBase" id="RU366067"/>
    </source>
</evidence>
<sequence length="726" mass="82332">MGKRFFRKGCLTVLVALMLGTAVRADEGMWLLPLLYKYNAQTMEALGLKILPDQIYHPDGVSLKDAVVIFGNGCTGEVISTQGLVLTNHHCGYNAIQQHSTVEHDYLKDGFMAKTLQDEIPTPGLTCTFLVKLVDVTEKMLDSVYPEMSESERRTTLVNTANYLEEEATKGTHYKAQVNSYYGGNKYYLSLYEVFTDIRMVAAPPSSIGKFGADTDNWMYPRHTGDFSLFRIYAGPDNKPADYSPDNKPYVPKRTFTISLAGYKEGDFAMILGNPGSTDRFMTSWEVQSTMDVENTDRALIRGIKQDVWMRHMEADPAVRIKYSAKYAQSANYWKNAIGQNEALARLGVVAAKQAEEAKFSEWVAGDAKREEKYGKALSMVRSGVAKLNAPQHVLNYYAEALFRGMEFNRFAGAFQEMPEALKENDLEYKTRIQDYVAGNLYEKGYKDYDPATDREATVAMLRLFKEKMPAEALPSFYETIDKKFKGDIQKYVDKLFETSIFTDYNRLKSFVMKPSAKKLGEDMGFQLSTSVREKMAKYSDEMHAALEEVQAGNRLYIAGRLEMLGDKPSYPDANFTMRLTYGTVKGYSPRDAVDYRYYTTLKGVMEKENPESWEFQVPEKLKKLYEMKDYDRYAMPGKVMPVDFLTTNDITGGNSGSPVLNAYGELIGCAFDGNWESLSGDIAFEPNLQRCINVDIRYILFILERYLGGHRLVGEMYLVSEAHED</sequence>
<keyword evidence="5 7" id="KW-0378">Hydrolase</keyword>
<evidence type="ECO:0000313" key="9">
    <source>
        <dbReference type="Proteomes" id="UP000054172"/>
    </source>
</evidence>
<dbReference type="Gene3D" id="2.40.10.10">
    <property type="entry name" value="Trypsin-like serine proteases"/>
    <property type="match status" value="1"/>
</dbReference>
<evidence type="ECO:0000256" key="3">
    <source>
        <dbReference type="ARBA" id="ARBA00022670"/>
    </source>
</evidence>
<gene>
    <name evidence="8" type="ORF">AL399_04905</name>
</gene>
<dbReference type="Pfam" id="PF10459">
    <property type="entry name" value="Peptidase_S46"/>
    <property type="match status" value="1"/>
</dbReference>
<comment type="function">
    <text evidence="7">Catalyzes the removal of dipeptides from the N-terminus of oligopeptides.</text>
</comment>
<evidence type="ECO:0000256" key="6">
    <source>
        <dbReference type="ARBA" id="ARBA00022825"/>
    </source>
</evidence>
<dbReference type="PATRIC" id="fig|1702214.3.peg.1990"/>
<dbReference type="InterPro" id="IPR043504">
    <property type="entry name" value="Peptidase_S1_PA_chymotrypsin"/>
</dbReference>
<dbReference type="Proteomes" id="UP000054172">
    <property type="component" value="Unassembled WGS sequence"/>
</dbReference>
<evidence type="ECO:0000256" key="2">
    <source>
        <dbReference type="ARBA" id="ARBA00022438"/>
    </source>
</evidence>
<dbReference type="PANTHER" id="PTHR38469:SF1">
    <property type="entry name" value="PERIPLASMIC PEPTIDASE SUBFAMILY S1B"/>
    <property type="match status" value="1"/>
</dbReference>
<reference evidence="8" key="1">
    <citation type="submission" date="2015-08" db="EMBL/GenBank/DDBJ databases">
        <title>Candidatus Bacteriodes Periocalifornicus.</title>
        <authorList>
            <person name="McLean J.S."/>
            <person name="Kelley S."/>
        </authorList>
    </citation>
    <scope>NUCLEOTIDE SEQUENCE [LARGE SCALE GENOMIC DNA]</scope>
    <source>
        <strain evidence="8">12B</strain>
    </source>
</reference>
<dbReference type="GO" id="GO:0043171">
    <property type="term" value="P:peptide catabolic process"/>
    <property type="evidence" value="ECO:0007669"/>
    <property type="project" value="UniProtKB-UniRule"/>
</dbReference>
<dbReference type="AlphaFoldDB" id="A0A0Q4B6P9"/>
<keyword evidence="4" id="KW-0732">Signal</keyword>
<comment type="caution">
    <text evidence="8">The sequence shown here is derived from an EMBL/GenBank/DDBJ whole genome shotgun (WGS) entry which is preliminary data.</text>
</comment>
<keyword evidence="3 7" id="KW-0645">Protease</keyword>
<dbReference type="GO" id="GO:0008239">
    <property type="term" value="F:dipeptidyl-peptidase activity"/>
    <property type="evidence" value="ECO:0007669"/>
    <property type="project" value="UniProtKB-UniRule"/>
</dbReference>
<keyword evidence="9" id="KW-1185">Reference proteome</keyword>
<organism evidence="8 9">
    <name type="scientific">Candidatus [Bacteroides] periocalifornicus</name>
    <dbReference type="NCBI Taxonomy" id="1702214"/>
    <lineage>
        <taxon>Bacteria</taxon>
        <taxon>Pseudomonadati</taxon>
        <taxon>Bacteroidota</taxon>
    </lineage>
</organism>
<protein>
    <recommendedName>
        <fullName evidence="7">Dipeptidyl-peptidase</fullName>
        <ecNumber evidence="7">3.4.14.-</ecNumber>
    </recommendedName>
</protein>
<comment type="similarity">
    <text evidence="1 7">Belongs to the peptidase S46 family.</text>
</comment>
<dbReference type="InterPro" id="IPR009003">
    <property type="entry name" value="Peptidase_S1_PA"/>
</dbReference>
<accession>A0A0Q4B6P9</accession>
<evidence type="ECO:0000256" key="4">
    <source>
        <dbReference type="ARBA" id="ARBA00022729"/>
    </source>
</evidence>
<dbReference type="InterPro" id="IPR019500">
    <property type="entry name" value="Pep_S46"/>
</dbReference>
<name>A0A0Q4B6P9_9BACT</name>
<proteinExistence type="inferred from homology"/>
<evidence type="ECO:0000256" key="1">
    <source>
        <dbReference type="ARBA" id="ARBA00010491"/>
    </source>
</evidence>
<dbReference type="EC" id="3.4.14.-" evidence="7"/>
<evidence type="ECO:0000313" key="8">
    <source>
        <dbReference type="EMBL" id="KQM08872.1"/>
    </source>
</evidence>
<dbReference type="PANTHER" id="PTHR38469">
    <property type="entry name" value="PERIPLASMIC PEPTIDASE SUBFAMILY S1B"/>
    <property type="match status" value="1"/>
</dbReference>
<dbReference type="STRING" id="1702214.AL399_04905"/>
<keyword evidence="2 7" id="KW-0031">Aminopeptidase</keyword>
<dbReference type="GO" id="GO:0006508">
    <property type="term" value="P:proteolysis"/>
    <property type="evidence" value="ECO:0007669"/>
    <property type="project" value="UniProtKB-KW"/>
</dbReference>
<dbReference type="EMBL" id="LIIK01000019">
    <property type="protein sequence ID" value="KQM08872.1"/>
    <property type="molecule type" value="Genomic_DNA"/>
</dbReference>